<reference evidence="3" key="1">
    <citation type="submission" date="2017-01" db="EMBL/GenBank/DDBJ databases">
        <authorList>
            <person name="Varghese N."/>
            <person name="Submissions S."/>
        </authorList>
    </citation>
    <scope>NUCLEOTIDE SEQUENCE [LARGE SCALE GENOMIC DNA]</scope>
    <source>
        <strain evidence="3">CGMCC 1.7737</strain>
    </source>
</reference>
<keyword evidence="1" id="KW-0812">Transmembrane</keyword>
<feature type="transmembrane region" description="Helical" evidence="1">
    <location>
        <begin position="14"/>
        <end position="35"/>
    </location>
</feature>
<organism evidence="2 3">
    <name type="scientific">Haladaptatus litoreus</name>
    <dbReference type="NCBI Taxonomy" id="553468"/>
    <lineage>
        <taxon>Archaea</taxon>
        <taxon>Methanobacteriati</taxon>
        <taxon>Methanobacteriota</taxon>
        <taxon>Stenosarchaea group</taxon>
        <taxon>Halobacteria</taxon>
        <taxon>Halobacteriales</taxon>
        <taxon>Haladaptataceae</taxon>
        <taxon>Haladaptatus</taxon>
    </lineage>
</organism>
<gene>
    <name evidence="2" type="ORF">SAMN05421858_3324</name>
</gene>
<dbReference type="RefSeq" id="WP_076431242.1">
    <property type="nucleotide sequence ID" value="NZ_FTNO01000003.1"/>
</dbReference>
<dbReference type="EMBL" id="FTNO01000003">
    <property type="protein sequence ID" value="SIR68274.1"/>
    <property type="molecule type" value="Genomic_DNA"/>
</dbReference>
<evidence type="ECO:0000313" key="2">
    <source>
        <dbReference type="EMBL" id="SIR68274.1"/>
    </source>
</evidence>
<keyword evidence="1" id="KW-0472">Membrane</keyword>
<keyword evidence="3" id="KW-1185">Reference proteome</keyword>
<sequence length="65" mass="7048">MVAVVVVLLQSSTFVLELGLLLTVLAWGGLLVVVLHGRYVVEQIASGTYQNAPADEAEKSEQHER</sequence>
<evidence type="ECO:0000256" key="1">
    <source>
        <dbReference type="SAM" id="Phobius"/>
    </source>
</evidence>
<proteinExistence type="predicted"/>
<dbReference type="AlphaFoldDB" id="A0A1N7CXT2"/>
<evidence type="ECO:0000313" key="3">
    <source>
        <dbReference type="Proteomes" id="UP000186914"/>
    </source>
</evidence>
<accession>A0A1N7CXT2</accession>
<name>A0A1N7CXT2_9EURY</name>
<keyword evidence="1" id="KW-1133">Transmembrane helix</keyword>
<protein>
    <submittedName>
        <fullName evidence="2">Uncharacterized protein</fullName>
    </submittedName>
</protein>
<dbReference type="Proteomes" id="UP000186914">
    <property type="component" value="Unassembled WGS sequence"/>
</dbReference>